<sequence length="100" mass="11154">MSDIDGETAMMEVTRRNEIAFLLDLHDTIVSTEPPPTMGMDVHQTILRAASMLVRANNGARIAADEAHVQLEKRLAERAPSLSELEEYLHTLGREGVNKR</sequence>
<organism evidence="1 2">
    <name type="scientific">Candidatus Kaiserbacteria bacterium RIFCSPHIGHO2_01_FULL_53_29</name>
    <dbReference type="NCBI Taxonomy" id="1798480"/>
    <lineage>
        <taxon>Bacteria</taxon>
        <taxon>Candidatus Kaiseribacteriota</taxon>
    </lineage>
</organism>
<gene>
    <name evidence="1" type="ORF">A2851_01250</name>
</gene>
<dbReference type="STRING" id="1798480.A2851_01250"/>
<evidence type="ECO:0000313" key="1">
    <source>
        <dbReference type="EMBL" id="OGG53805.1"/>
    </source>
</evidence>
<proteinExistence type="predicted"/>
<accession>A0A1F6CXC9</accession>
<name>A0A1F6CXC9_9BACT</name>
<dbReference type="AlphaFoldDB" id="A0A1F6CXC9"/>
<reference evidence="1 2" key="1">
    <citation type="journal article" date="2016" name="Nat. Commun.">
        <title>Thousands of microbial genomes shed light on interconnected biogeochemical processes in an aquifer system.</title>
        <authorList>
            <person name="Anantharaman K."/>
            <person name="Brown C.T."/>
            <person name="Hug L.A."/>
            <person name="Sharon I."/>
            <person name="Castelle C.J."/>
            <person name="Probst A.J."/>
            <person name="Thomas B.C."/>
            <person name="Singh A."/>
            <person name="Wilkins M.J."/>
            <person name="Karaoz U."/>
            <person name="Brodie E.L."/>
            <person name="Williams K.H."/>
            <person name="Hubbard S.S."/>
            <person name="Banfield J.F."/>
        </authorList>
    </citation>
    <scope>NUCLEOTIDE SEQUENCE [LARGE SCALE GENOMIC DNA]</scope>
</reference>
<dbReference type="Proteomes" id="UP000176863">
    <property type="component" value="Unassembled WGS sequence"/>
</dbReference>
<comment type="caution">
    <text evidence="1">The sequence shown here is derived from an EMBL/GenBank/DDBJ whole genome shotgun (WGS) entry which is preliminary data.</text>
</comment>
<protein>
    <submittedName>
        <fullName evidence="1">Uncharacterized protein</fullName>
    </submittedName>
</protein>
<evidence type="ECO:0000313" key="2">
    <source>
        <dbReference type="Proteomes" id="UP000176863"/>
    </source>
</evidence>
<dbReference type="EMBL" id="MFKT01000008">
    <property type="protein sequence ID" value="OGG53805.1"/>
    <property type="molecule type" value="Genomic_DNA"/>
</dbReference>